<dbReference type="AlphaFoldDB" id="A0A6J7ISY4"/>
<dbReference type="PANTHER" id="PTHR18964:SF173">
    <property type="entry name" value="GLUCOKINASE"/>
    <property type="match status" value="1"/>
</dbReference>
<dbReference type="PANTHER" id="PTHR18964">
    <property type="entry name" value="ROK (REPRESSOR, ORF, KINASE) FAMILY"/>
    <property type="match status" value="1"/>
</dbReference>
<dbReference type="EMBL" id="CAFBMX010000006">
    <property type="protein sequence ID" value="CAB4933384.1"/>
    <property type="molecule type" value="Genomic_DNA"/>
</dbReference>
<organism evidence="1">
    <name type="scientific">freshwater metagenome</name>
    <dbReference type="NCBI Taxonomy" id="449393"/>
    <lineage>
        <taxon>unclassified sequences</taxon>
        <taxon>metagenomes</taxon>
        <taxon>ecological metagenomes</taxon>
    </lineage>
</organism>
<gene>
    <name evidence="1" type="ORF">UFOPK3674_01307</name>
</gene>
<protein>
    <submittedName>
        <fullName evidence="1">Unannotated protein</fullName>
    </submittedName>
</protein>
<dbReference type="Pfam" id="PF00480">
    <property type="entry name" value="ROK"/>
    <property type="match status" value="1"/>
</dbReference>
<dbReference type="SUPFAM" id="SSF53067">
    <property type="entry name" value="Actin-like ATPase domain"/>
    <property type="match status" value="1"/>
</dbReference>
<reference evidence="1" key="1">
    <citation type="submission" date="2020-05" db="EMBL/GenBank/DDBJ databases">
        <authorList>
            <person name="Chiriac C."/>
            <person name="Salcher M."/>
            <person name="Ghai R."/>
            <person name="Kavagutti S V."/>
        </authorList>
    </citation>
    <scope>NUCLEOTIDE SEQUENCE</scope>
</reference>
<dbReference type="InterPro" id="IPR000600">
    <property type="entry name" value="ROK"/>
</dbReference>
<sequence>MGMFPAMADRCVIGVDLGGTKALAGAVGEDLAVHHRLQRPSQGLATGELLDVLAGMVREAVDAAPGEVAGVGFGVPGVLDRRTGIVAACPHLPLEGVRFEALMAERLGLPVAIDNDGNCAMLAEWRHGAARGADDALMVTVGTGIGGGIVAGGRLLRGATGGGAEIGHMVVELDGPPCEGRCPGRGHWEWYASGNAIGRAGAEAARSAPGSALAAEVAGGREITGALVTELAHHGDATAVDVLALVGRRLGQGFVSLVNVFNPERIVVAGGAVAAGDLLLGPAREVVAREAMPSLRDVVQIIPARFGSDAGLLGAATLAFEECVR</sequence>
<dbReference type="InterPro" id="IPR049874">
    <property type="entry name" value="ROK_cs"/>
</dbReference>
<proteinExistence type="predicted"/>
<accession>A0A6J7ISY4</accession>
<dbReference type="Gene3D" id="3.30.420.40">
    <property type="match status" value="2"/>
</dbReference>
<evidence type="ECO:0000313" key="1">
    <source>
        <dbReference type="EMBL" id="CAB4933384.1"/>
    </source>
</evidence>
<dbReference type="InterPro" id="IPR043129">
    <property type="entry name" value="ATPase_NBD"/>
</dbReference>
<name>A0A6J7ISY4_9ZZZZ</name>
<dbReference type="PROSITE" id="PS01125">
    <property type="entry name" value="ROK"/>
    <property type="match status" value="1"/>
</dbReference>